<dbReference type="SUPFAM" id="SSF51430">
    <property type="entry name" value="NAD(P)-linked oxidoreductase"/>
    <property type="match status" value="1"/>
</dbReference>
<gene>
    <name evidence="2" type="primary">109586512</name>
</gene>
<dbReference type="PANTHER" id="PTHR43147:SF2">
    <property type="entry name" value="NADP-DEPENDENT OXIDOREDUCTASE DOMAIN-CONTAINING PROTEIN"/>
    <property type="match status" value="1"/>
</dbReference>
<feature type="domain" description="NADP-dependent oxidoreductase" evidence="1">
    <location>
        <begin position="208"/>
        <end position="530"/>
    </location>
</feature>
<evidence type="ECO:0000313" key="3">
    <source>
        <dbReference type="Proteomes" id="UP000007879"/>
    </source>
</evidence>
<evidence type="ECO:0000259" key="1">
    <source>
        <dbReference type="Pfam" id="PF00248"/>
    </source>
</evidence>
<dbReference type="Pfam" id="PF05960">
    <property type="entry name" value="DUF885"/>
    <property type="match status" value="1"/>
</dbReference>
<dbReference type="EnsemblMetazoa" id="Aqu2.1.42290_001">
    <property type="protein sequence ID" value="Aqu2.1.42290_001"/>
    <property type="gene ID" value="Aqu2.1.42290"/>
</dbReference>
<sequence length="1204" mass="136867">MIQEGEEALLAGDLDKANWVLDSLIFLDPARSSELWQRGLCLYYSHRYEEGMAQFERNMDTNGSDPEEVLWHFFCKSRLMGFEEARRDGFLKLRSRTDSEVVVPMSQVLDLFHGKGSVDEVIRVATSVTPDNIIESYNGANALGYAHFYVGFYYQLQGLVGPAYPHFKRAAKIGNKDYMGRLMSIHFKTFRKTLCQDLTLIEGGGTGEIMYGGWQLSSGHDLTQGSGFDTVTILSKLLEAIDNGVRVFDCGDIYTGVELLYGRLIEAHAGRGGRREDIKIHTKLVPDLDVIKRGGVNESYVRGVIRRSLNRLKSLYVDLVQLHWWEWSSPGVMDALHVLGSLQKEGIVRKIGLTNFNAEQTKEIIEGTEIRINSIQVQLSVIDQRPIKSGLVTLCNENNVKIFAYGVLAGGFLTDQWIGKPKPSNFSNRSLVKYQLIIDDFGSWDLFQDLLSVLHSVALSHSPLTVQATPDDVIQIDHVTVAMVAIAYVLRLPEVGGVILGTLNMSHLRESLLAKHLVLSDKDLSDIDHVLNKGHGPGGVVYGLERDREGRHGSIMKYNLNQLNSPAHFEEICNRFIEVYFSAYPVEATRTGYCPFIKASPNIKLQMPSPFLMKDAYAYHSIKCLSYGHLLNISSEDQVASYIDRVRALLIEIESISEDNLSLDQIIDRKLIISQLNLELVKWSEVAMHERDPAIYMPFDALNYLLPTWGGDSSCEKGREDAVYYPGTLSPSIHYRLSALLSRLRQIPICLQNGVKNLKKPIHLLTQRALKLCDSFSHFLRVDLPSLVEQMSTAHSSLLLDIARAAKVASDAVVHYKSLLATDVLPRSSDSYASLGRPVYDKLLAFGHFISDSSALLKSGEEHFSLVKKQLRELADEIDSDRNWYQITEDIIRSLHPSAKNLLQSYLDEIARAKTHVKEHRLVPDLPADERVVGFYTPSFLVPFSPFGDFLNPPPFSSYATSPLQNKPDLVTGYLMLHSVAGRSLSPPEEEKLLRSHDYTWISVIAPHECYPGHHLQILFSQTHPRIMRRFYESPYFYEGWGLYCEQLAFETGFFNKGLEIRDKTEESEARRESKKIPNSRYEKLARLTQLRLQLWRAARVILDIKLHRNEMTLEDVRLFLLQEILFDSRSVDGEVNMYISRPTYAPCYIAGYLELMDLRERRRKEYEEEKRDFDLSLFHSEVLQSGCLPFPLLHELLSVRNKH</sequence>
<name>A0A1X7VR31_AMPQE</name>
<dbReference type="Proteomes" id="UP000007879">
    <property type="component" value="Unassembled WGS sequence"/>
</dbReference>
<dbReference type="InterPro" id="IPR010281">
    <property type="entry name" value="DUF885"/>
</dbReference>
<dbReference type="PANTHER" id="PTHR43147">
    <property type="entry name" value="PROTEIN TAS"/>
    <property type="match status" value="1"/>
</dbReference>
<evidence type="ECO:0000313" key="2">
    <source>
        <dbReference type="EnsemblMetazoa" id="Aqu2.1.42290_001"/>
    </source>
</evidence>
<dbReference type="SUPFAM" id="SSF48452">
    <property type="entry name" value="TPR-like"/>
    <property type="match status" value="1"/>
</dbReference>
<dbReference type="STRING" id="400682.A0A1X7VR31"/>
<dbReference type="Pfam" id="PF00248">
    <property type="entry name" value="Aldo_ket_red"/>
    <property type="match status" value="1"/>
</dbReference>
<dbReference type="eggNOG" id="ENOG502QUES">
    <property type="taxonomic scope" value="Eukaryota"/>
</dbReference>
<dbReference type="EnsemblMetazoa" id="XM_020002713.1">
    <property type="protein sequence ID" value="XP_019858272.1"/>
    <property type="gene ID" value="LOC109586512"/>
</dbReference>
<dbReference type="AlphaFoldDB" id="A0A1X7VR31"/>
<dbReference type="OrthoDB" id="48988at2759"/>
<protein>
    <recommendedName>
        <fullName evidence="1">NADP-dependent oxidoreductase domain-containing protein</fullName>
    </recommendedName>
</protein>
<dbReference type="InterPro" id="IPR036812">
    <property type="entry name" value="NAD(P)_OxRdtase_dom_sf"/>
</dbReference>
<keyword evidence="3" id="KW-1185">Reference proteome</keyword>
<reference evidence="3" key="1">
    <citation type="journal article" date="2010" name="Nature">
        <title>The Amphimedon queenslandica genome and the evolution of animal complexity.</title>
        <authorList>
            <person name="Srivastava M."/>
            <person name="Simakov O."/>
            <person name="Chapman J."/>
            <person name="Fahey B."/>
            <person name="Gauthier M.E."/>
            <person name="Mitros T."/>
            <person name="Richards G.S."/>
            <person name="Conaco C."/>
            <person name="Dacre M."/>
            <person name="Hellsten U."/>
            <person name="Larroux C."/>
            <person name="Putnam N.H."/>
            <person name="Stanke M."/>
            <person name="Adamska M."/>
            <person name="Darling A."/>
            <person name="Degnan S.M."/>
            <person name="Oakley T.H."/>
            <person name="Plachetzki D.C."/>
            <person name="Zhai Y."/>
            <person name="Adamski M."/>
            <person name="Calcino A."/>
            <person name="Cummins S.F."/>
            <person name="Goodstein D.M."/>
            <person name="Harris C."/>
            <person name="Jackson D.J."/>
            <person name="Leys S.P."/>
            <person name="Shu S."/>
            <person name="Woodcroft B.J."/>
            <person name="Vervoort M."/>
            <person name="Kosik K.S."/>
            <person name="Manning G."/>
            <person name="Degnan B.M."/>
            <person name="Rokhsar D.S."/>
        </authorList>
    </citation>
    <scope>NUCLEOTIDE SEQUENCE [LARGE SCALE GENOMIC DNA]</scope>
</reference>
<proteinExistence type="predicted"/>
<dbReference type="KEGG" id="aqu:109586512"/>
<dbReference type="Gene3D" id="3.20.20.100">
    <property type="entry name" value="NADP-dependent oxidoreductase domain"/>
    <property type="match status" value="1"/>
</dbReference>
<accession>A0A1X7VR31</accession>
<dbReference type="InParanoid" id="A0A1X7VR31"/>
<dbReference type="InterPro" id="IPR011990">
    <property type="entry name" value="TPR-like_helical_dom_sf"/>
</dbReference>
<dbReference type="Gene3D" id="1.25.40.10">
    <property type="entry name" value="Tetratricopeptide repeat domain"/>
    <property type="match status" value="1"/>
</dbReference>
<dbReference type="InterPro" id="IPR023210">
    <property type="entry name" value="NADP_OxRdtase_dom"/>
</dbReference>
<organism evidence="2">
    <name type="scientific">Amphimedon queenslandica</name>
    <name type="common">Sponge</name>
    <dbReference type="NCBI Taxonomy" id="400682"/>
    <lineage>
        <taxon>Eukaryota</taxon>
        <taxon>Metazoa</taxon>
        <taxon>Porifera</taxon>
        <taxon>Demospongiae</taxon>
        <taxon>Heteroscleromorpha</taxon>
        <taxon>Haplosclerida</taxon>
        <taxon>Niphatidae</taxon>
        <taxon>Amphimedon</taxon>
    </lineage>
</organism>
<reference evidence="2" key="2">
    <citation type="submission" date="2017-05" db="UniProtKB">
        <authorList>
            <consortium name="EnsemblMetazoa"/>
        </authorList>
    </citation>
    <scope>IDENTIFICATION</scope>
</reference>